<dbReference type="GO" id="GO:0005886">
    <property type="term" value="C:plasma membrane"/>
    <property type="evidence" value="ECO:0007669"/>
    <property type="project" value="UniProtKB-SubCell"/>
</dbReference>
<keyword evidence="4 6" id="KW-1133">Transmembrane helix</keyword>
<dbReference type="Gene3D" id="1.10.3720.10">
    <property type="entry name" value="MetI-like"/>
    <property type="match status" value="2"/>
</dbReference>
<feature type="transmembrane region" description="Helical" evidence="6">
    <location>
        <begin position="74"/>
        <end position="99"/>
    </location>
</feature>
<protein>
    <submittedName>
        <fullName evidence="8">ABC transporter permease subunit</fullName>
    </submittedName>
</protein>
<proteinExistence type="inferred from homology"/>
<keyword evidence="5 6" id="KW-0472">Membrane</keyword>
<evidence type="ECO:0000256" key="4">
    <source>
        <dbReference type="ARBA" id="ARBA00022989"/>
    </source>
</evidence>
<feature type="transmembrane region" description="Helical" evidence="6">
    <location>
        <begin position="253"/>
        <end position="273"/>
    </location>
</feature>
<dbReference type="InterPro" id="IPR000515">
    <property type="entry name" value="MetI-like"/>
</dbReference>
<evidence type="ECO:0000256" key="6">
    <source>
        <dbReference type="RuleBase" id="RU363032"/>
    </source>
</evidence>
<feature type="transmembrane region" description="Helical" evidence="6">
    <location>
        <begin position="598"/>
        <end position="617"/>
    </location>
</feature>
<dbReference type="OrthoDB" id="2351941at2"/>
<feature type="transmembrane region" description="Helical" evidence="6">
    <location>
        <begin position="478"/>
        <end position="497"/>
    </location>
</feature>
<dbReference type="SUPFAM" id="SSF161098">
    <property type="entry name" value="MetI-like"/>
    <property type="match status" value="2"/>
</dbReference>
<dbReference type="PROSITE" id="PS50928">
    <property type="entry name" value="ABC_TM1"/>
    <property type="match status" value="2"/>
</dbReference>
<dbReference type="PANTHER" id="PTHR43839:SF3">
    <property type="entry name" value="OLIGOPEPTIDE ABC TRANSPORTER, PERMEASE PROTEIN"/>
    <property type="match status" value="1"/>
</dbReference>
<feature type="transmembrane region" description="Helical" evidence="6">
    <location>
        <begin position="544"/>
        <end position="565"/>
    </location>
</feature>
<feature type="transmembrane region" description="Helical" evidence="6">
    <location>
        <begin position="9"/>
        <end position="29"/>
    </location>
</feature>
<feature type="transmembrane region" description="Helical" evidence="6">
    <location>
        <begin position="405"/>
        <end position="429"/>
    </location>
</feature>
<feature type="transmembrane region" description="Helical" evidence="6">
    <location>
        <begin position="120"/>
        <end position="137"/>
    </location>
</feature>
<dbReference type="GO" id="GO:0055085">
    <property type="term" value="P:transmembrane transport"/>
    <property type="evidence" value="ECO:0007669"/>
    <property type="project" value="InterPro"/>
</dbReference>
<organism evidence="8 9">
    <name type="scientific">Pontibacillus yanchengensis</name>
    <dbReference type="NCBI Taxonomy" id="462910"/>
    <lineage>
        <taxon>Bacteria</taxon>
        <taxon>Bacillati</taxon>
        <taxon>Bacillota</taxon>
        <taxon>Bacilli</taxon>
        <taxon>Bacillales</taxon>
        <taxon>Bacillaceae</taxon>
        <taxon>Pontibacillus</taxon>
    </lineage>
</organism>
<feature type="domain" description="ABC transmembrane type-1" evidence="7">
    <location>
        <begin position="74"/>
        <end position="272"/>
    </location>
</feature>
<comment type="caution">
    <text evidence="8">The sequence shown here is derived from an EMBL/GenBank/DDBJ whole genome shotgun (WGS) entry which is preliminary data.</text>
</comment>
<dbReference type="Pfam" id="PF00528">
    <property type="entry name" value="BPD_transp_1"/>
    <property type="match status" value="1"/>
</dbReference>
<dbReference type="AlphaFoldDB" id="A0A6I5A578"/>
<dbReference type="InterPro" id="IPR035906">
    <property type="entry name" value="MetI-like_sf"/>
</dbReference>
<evidence type="ECO:0000256" key="5">
    <source>
        <dbReference type="ARBA" id="ARBA00023136"/>
    </source>
</evidence>
<dbReference type="Proteomes" id="UP000468638">
    <property type="component" value="Unassembled WGS sequence"/>
</dbReference>
<dbReference type="CDD" id="cd06261">
    <property type="entry name" value="TM_PBP2"/>
    <property type="match status" value="1"/>
</dbReference>
<feature type="transmembrane region" description="Helical" evidence="6">
    <location>
        <begin position="215"/>
        <end position="233"/>
    </location>
</feature>
<feature type="transmembrane region" description="Helical" evidence="6">
    <location>
        <begin position="157"/>
        <end position="181"/>
    </location>
</feature>
<name>A0A6I5A578_9BACI</name>
<feature type="domain" description="ABC transmembrane type-1" evidence="7">
    <location>
        <begin position="405"/>
        <end position="617"/>
    </location>
</feature>
<reference evidence="8 9" key="1">
    <citation type="submission" date="2019-11" db="EMBL/GenBank/DDBJ databases">
        <title>Genome sequences of 17 halophilic strains isolated from different environments.</title>
        <authorList>
            <person name="Furrow R.E."/>
        </authorList>
    </citation>
    <scope>NUCLEOTIDE SEQUENCE [LARGE SCALE GENOMIC DNA]</scope>
    <source>
        <strain evidence="8 9">22514_16_FS</strain>
    </source>
</reference>
<feature type="transmembrane region" description="Helical" evidence="6">
    <location>
        <begin position="332"/>
        <end position="352"/>
    </location>
</feature>
<evidence type="ECO:0000256" key="3">
    <source>
        <dbReference type="ARBA" id="ARBA00022692"/>
    </source>
</evidence>
<feature type="transmembrane region" description="Helical" evidence="6">
    <location>
        <begin position="441"/>
        <end position="458"/>
    </location>
</feature>
<evidence type="ECO:0000259" key="7">
    <source>
        <dbReference type="PROSITE" id="PS50928"/>
    </source>
</evidence>
<dbReference type="PANTHER" id="PTHR43839">
    <property type="entry name" value="OPPC IN A BINDING PROTEIN-DEPENDENT TRANSPORT SYSTEM"/>
    <property type="match status" value="1"/>
</dbReference>
<evidence type="ECO:0000313" key="8">
    <source>
        <dbReference type="EMBL" id="MYL35501.1"/>
    </source>
</evidence>
<comment type="subcellular location">
    <subcellularLocation>
        <location evidence="6">Cell membrane</location>
        <topology evidence="6">Multi-pass membrane protein</topology>
    </subcellularLocation>
    <subcellularLocation>
        <location evidence="1">Membrane</location>
        <topology evidence="1">Multi-pass membrane protein</topology>
    </subcellularLocation>
</comment>
<evidence type="ECO:0000313" key="9">
    <source>
        <dbReference type="Proteomes" id="UP000468638"/>
    </source>
</evidence>
<sequence>MFRTLLKYLLYYLTGVLGIIFISIVPFIIQVGNIKSILIGLKDTIIPQFITPSKWVFIYKGKPEPIFQFLWEPFIYSMQILIGALVVGFLTALILVCVVQRSKMYLKNIVLNSLSAIETLPDVVFAYLFQLLVVYGYQKFGIDIIGIGALGIENKIFIAPILTVAILPFISMFKLVLILIIEEEEKPYIQLAKSKGLNWISIYVKHILRNIITKILYHSKVIIWATLSSLFVIGRLYNINDITYYLTLDFRPITIAGTLIMIFTPFFILYSIIELVYRKDENTNIVSNSVFSERNFLEYVKNMKLFNFSFINPMKSLIFLKNIFKLFKNLKFMLGFTFLFGIVVYSIIFTIMSNKPIKQVRFRTNENGGIEGGPPHPPGNPFLLGSDHYGFSILDQLIVGAKYTILGALIIVTLRIVIGFLFGVIYAFILNQKTQKIFEKITDSIHFIPLTVIAFILLRPVLINTNSEIWMYDLTGRIIIEITILTVLVIPLTSVLIGNEIKDAMNFEYVESSKILGGGRLWILKKHILPNIGQRLALLFGRQFNQVLTIFIHLGVFELFFGGTIQEKYNMPQRSFTHEWAGIIGANKDAILTGKHWLIIWALLAYIICSVTMQLFIRGIQELQEKKIEKKKSSAIHNKEDNEYVTSQISQEQSLVKKDDFKIISKY</sequence>
<gene>
    <name evidence="8" type="ORF">GLW05_18125</name>
</gene>
<comment type="similarity">
    <text evidence="6">Belongs to the binding-protein-dependent transport system permease family.</text>
</comment>
<keyword evidence="2 6" id="KW-0813">Transport</keyword>
<evidence type="ECO:0000256" key="1">
    <source>
        <dbReference type="ARBA" id="ARBA00004141"/>
    </source>
</evidence>
<evidence type="ECO:0000256" key="2">
    <source>
        <dbReference type="ARBA" id="ARBA00022448"/>
    </source>
</evidence>
<keyword evidence="3 6" id="KW-0812">Transmembrane</keyword>
<dbReference type="RefSeq" id="WP_160850457.1">
    <property type="nucleotide sequence ID" value="NZ_WMEQ01000017.1"/>
</dbReference>
<accession>A0A6I5A578</accession>
<dbReference type="EMBL" id="WMEQ01000017">
    <property type="protein sequence ID" value="MYL35501.1"/>
    <property type="molecule type" value="Genomic_DNA"/>
</dbReference>